<gene>
    <name evidence="2" type="ORF">ITX44_24875</name>
</gene>
<organism evidence="2 3">
    <name type="scientific">Actinacidiphila acididurans</name>
    <dbReference type="NCBI Taxonomy" id="2784346"/>
    <lineage>
        <taxon>Bacteria</taxon>
        <taxon>Bacillati</taxon>
        <taxon>Actinomycetota</taxon>
        <taxon>Actinomycetes</taxon>
        <taxon>Kitasatosporales</taxon>
        <taxon>Streptomycetaceae</taxon>
        <taxon>Actinacidiphila</taxon>
    </lineage>
</organism>
<dbReference type="NCBIfam" id="TIGR03544">
    <property type="entry name" value="DivI1A_domain"/>
    <property type="match status" value="1"/>
</dbReference>
<feature type="region of interest" description="Disordered" evidence="1">
    <location>
        <begin position="124"/>
        <end position="175"/>
    </location>
</feature>
<evidence type="ECO:0000313" key="2">
    <source>
        <dbReference type="EMBL" id="MBM9507721.1"/>
    </source>
</evidence>
<keyword evidence="3" id="KW-1185">Reference proteome</keyword>
<sequence length="175" mass="17790">MFWFMIIALVAVVAAVAMAVLGDGGALKDAEPDRLEDRLPPDRPLVRSDIDAVRLPVAVRGYRMMDVDEVLDRLGAELAERDARIADLEASLAGVSAARVAEGADRGGAREAAYGSYGGGAQHGVPEYGGADGPEQGAGGADHGAAGDQRPGGGRAGEYGGHGGYGGDEDGRGSE</sequence>
<dbReference type="RefSeq" id="WP_205359588.1">
    <property type="nucleotide sequence ID" value="NZ_JADKYB010000014.1"/>
</dbReference>
<accession>A0ABS2TXM8</accession>
<name>A0ABS2TXM8_9ACTN</name>
<proteinExistence type="predicted"/>
<dbReference type="Proteomes" id="UP000749040">
    <property type="component" value="Unassembled WGS sequence"/>
</dbReference>
<feature type="compositionally biased region" description="Gly residues" evidence="1">
    <location>
        <begin position="130"/>
        <end position="142"/>
    </location>
</feature>
<feature type="compositionally biased region" description="Gly residues" evidence="1">
    <location>
        <begin position="150"/>
        <end position="166"/>
    </location>
</feature>
<evidence type="ECO:0000256" key="1">
    <source>
        <dbReference type="SAM" id="MobiDB-lite"/>
    </source>
</evidence>
<comment type="caution">
    <text evidence="2">The sequence shown here is derived from an EMBL/GenBank/DDBJ whole genome shotgun (WGS) entry which is preliminary data.</text>
</comment>
<protein>
    <submittedName>
        <fullName evidence="2">DivIVA domain-containing protein</fullName>
    </submittedName>
</protein>
<reference evidence="2 3" key="1">
    <citation type="submission" date="2021-01" db="EMBL/GenBank/DDBJ databases">
        <title>Streptomyces acididurans sp. nov., isolated from a peat swamp forest soil.</title>
        <authorList>
            <person name="Chantavorakit T."/>
            <person name="Duangmal K."/>
        </authorList>
    </citation>
    <scope>NUCLEOTIDE SEQUENCE [LARGE SCALE GENOMIC DNA]</scope>
    <source>
        <strain evidence="2 3">KK5PA1</strain>
    </source>
</reference>
<evidence type="ECO:0000313" key="3">
    <source>
        <dbReference type="Proteomes" id="UP000749040"/>
    </source>
</evidence>
<dbReference type="InterPro" id="IPR019933">
    <property type="entry name" value="DivIVA_domain"/>
</dbReference>
<dbReference type="EMBL" id="JADKYB010000014">
    <property type="protein sequence ID" value="MBM9507721.1"/>
    <property type="molecule type" value="Genomic_DNA"/>
</dbReference>